<comment type="caution">
    <text evidence="6">The sequence shown here is derived from an EMBL/GenBank/DDBJ whole genome shotgun (WGS) entry which is preliminary data.</text>
</comment>
<dbReference type="GO" id="GO:0004161">
    <property type="term" value="F:dimethylallyltranstransferase activity"/>
    <property type="evidence" value="ECO:0007669"/>
    <property type="project" value="TreeGrafter"/>
</dbReference>
<dbReference type="InterPro" id="IPR000092">
    <property type="entry name" value="Polyprenyl_synt"/>
</dbReference>
<dbReference type="PANTHER" id="PTHR11525">
    <property type="entry name" value="FARNESYL-PYROPHOSPHATE SYNTHETASE"/>
    <property type="match status" value="1"/>
</dbReference>
<evidence type="ECO:0000313" key="7">
    <source>
        <dbReference type="Proteomes" id="UP001075354"/>
    </source>
</evidence>
<comment type="pathway">
    <text evidence="5">Pheromone biosynthesis.</text>
</comment>
<dbReference type="SUPFAM" id="SSF48576">
    <property type="entry name" value="Terpenoid synthases"/>
    <property type="match status" value="1"/>
</dbReference>
<proteinExistence type="predicted"/>
<dbReference type="GO" id="GO:0046872">
    <property type="term" value="F:metal ion binding"/>
    <property type="evidence" value="ECO:0007669"/>
    <property type="project" value="UniProtKB-KW"/>
</dbReference>
<dbReference type="AlphaFoldDB" id="A0AAV7X3Q0"/>
<sequence>MLQSRACYQLTDDLVNGLEERWGRPCWHTKQGVQLNVTNDTGLLENLVYQLLRLQFSGSPCYVDLIDMFRRSGVKNPVMHQLAYDTAHDIGLILQSQDDYGDCLGASEQRYSYIRNGRCTWLIVEAMSRANSEQTHILKENYGSTDQRKIDAVVDVYKELGFEEDFLASNRVAYDRVLAKIQRNGDCIPPNIFYYILQSMKLFDSHEMLFR</sequence>
<dbReference type="GO" id="GO:0045337">
    <property type="term" value="P:farnesyl diphosphate biosynthetic process"/>
    <property type="evidence" value="ECO:0007669"/>
    <property type="project" value="TreeGrafter"/>
</dbReference>
<evidence type="ECO:0000313" key="6">
    <source>
        <dbReference type="EMBL" id="KAJ1519067.1"/>
    </source>
</evidence>
<accession>A0AAV7X3Q0</accession>
<dbReference type="EMBL" id="JAPTSV010000786">
    <property type="protein sequence ID" value="KAJ1519067.1"/>
    <property type="molecule type" value="Genomic_DNA"/>
</dbReference>
<dbReference type="GO" id="GO:0004337">
    <property type="term" value="F:(2E,6E)-farnesyl diphosphate synthase activity"/>
    <property type="evidence" value="ECO:0007669"/>
    <property type="project" value="TreeGrafter"/>
</dbReference>
<dbReference type="PANTHER" id="PTHR11525:SF0">
    <property type="entry name" value="FARNESYL PYROPHOSPHATE SYNTHASE"/>
    <property type="match status" value="1"/>
</dbReference>
<keyword evidence="7" id="KW-1185">Reference proteome</keyword>
<dbReference type="InterPro" id="IPR039702">
    <property type="entry name" value="FPS1-like"/>
</dbReference>
<gene>
    <name evidence="6" type="ORF">ONE63_011309</name>
</gene>
<evidence type="ECO:0000256" key="4">
    <source>
        <dbReference type="ARBA" id="ARBA00022842"/>
    </source>
</evidence>
<dbReference type="GO" id="GO:0042811">
    <property type="term" value="P:pheromone biosynthetic process"/>
    <property type="evidence" value="ECO:0007669"/>
    <property type="project" value="UniProtKB-ARBA"/>
</dbReference>
<dbReference type="InterPro" id="IPR008949">
    <property type="entry name" value="Isoprenoid_synthase_dom_sf"/>
</dbReference>
<evidence type="ECO:0000256" key="3">
    <source>
        <dbReference type="ARBA" id="ARBA00022723"/>
    </source>
</evidence>
<dbReference type="Proteomes" id="UP001075354">
    <property type="component" value="Unassembled WGS sequence"/>
</dbReference>
<protein>
    <recommendedName>
        <fullName evidence="8">Farnesyl pyrophosphate synthase-like</fullName>
    </recommendedName>
</protein>
<evidence type="ECO:0008006" key="8">
    <source>
        <dbReference type="Google" id="ProtNLM"/>
    </source>
</evidence>
<evidence type="ECO:0000256" key="1">
    <source>
        <dbReference type="ARBA" id="ARBA00001946"/>
    </source>
</evidence>
<reference evidence="6" key="1">
    <citation type="submission" date="2022-12" db="EMBL/GenBank/DDBJ databases">
        <title>Chromosome-level genome assembly of the bean flower thrips Megalurothrips usitatus.</title>
        <authorList>
            <person name="Ma L."/>
            <person name="Liu Q."/>
            <person name="Li H."/>
            <person name="Cai W."/>
        </authorList>
    </citation>
    <scope>NUCLEOTIDE SEQUENCE</scope>
    <source>
        <strain evidence="6">Cailab_2022a</strain>
    </source>
</reference>
<dbReference type="GO" id="GO:0005737">
    <property type="term" value="C:cytoplasm"/>
    <property type="evidence" value="ECO:0007669"/>
    <property type="project" value="TreeGrafter"/>
</dbReference>
<dbReference type="Gene3D" id="1.10.600.10">
    <property type="entry name" value="Farnesyl Diphosphate Synthase"/>
    <property type="match status" value="2"/>
</dbReference>
<evidence type="ECO:0000256" key="5">
    <source>
        <dbReference type="ARBA" id="ARBA00033740"/>
    </source>
</evidence>
<comment type="cofactor">
    <cofactor evidence="1">
        <name>Mg(2+)</name>
        <dbReference type="ChEBI" id="CHEBI:18420"/>
    </cofactor>
</comment>
<organism evidence="6 7">
    <name type="scientific">Megalurothrips usitatus</name>
    <name type="common">bean blossom thrips</name>
    <dbReference type="NCBI Taxonomy" id="439358"/>
    <lineage>
        <taxon>Eukaryota</taxon>
        <taxon>Metazoa</taxon>
        <taxon>Ecdysozoa</taxon>
        <taxon>Arthropoda</taxon>
        <taxon>Hexapoda</taxon>
        <taxon>Insecta</taxon>
        <taxon>Pterygota</taxon>
        <taxon>Neoptera</taxon>
        <taxon>Paraneoptera</taxon>
        <taxon>Thysanoptera</taxon>
        <taxon>Terebrantia</taxon>
        <taxon>Thripoidea</taxon>
        <taxon>Thripidae</taxon>
        <taxon>Megalurothrips</taxon>
    </lineage>
</organism>
<keyword evidence="2" id="KW-0808">Transferase</keyword>
<name>A0AAV7X3Q0_9NEOP</name>
<dbReference type="Pfam" id="PF00348">
    <property type="entry name" value="polyprenyl_synt"/>
    <property type="match status" value="1"/>
</dbReference>
<keyword evidence="3" id="KW-0479">Metal-binding</keyword>
<keyword evidence="4" id="KW-0460">Magnesium</keyword>
<evidence type="ECO:0000256" key="2">
    <source>
        <dbReference type="ARBA" id="ARBA00022679"/>
    </source>
</evidence>